<dbReference type="PANTHER" id="PTHR11071">
    <property type="entry name" value="PEPTIDYL-PROLYL CIS-TRANS ISOMERASE"/>
    <property type="match status" value="1"/>
</dbReference>
<dbReference type="InterPro" id="IPR019734">
    <property type="entry name" value="TPR_rpt"/>
</dbReference>
<dbReference type="SUPFAM" id="SSF48452">
    <property type="entry name" value="TPR-like"/>
    <property type="match status" value="1"/>
</dbReference>
<evidence type="ECO:0000313" key="10">
    <source>
        <dbReference type="EnsemblMetazoa" id="XP_022652749"/>
    </source>
</evidence>
<dbReference type="InterPro" id="IPR002130">
    <property type="entry name" value="Cyclophilin-type_PPIase_dom"/>
</dbReference>
<dbReference type="SMART" id="SM00028">
    <property type="entry name" value="TPR"/>
    <property type="match status" value="3"/>
</dbReference>
<dbReference type="GO" id="GO:0005737">
    <property type="term" value="C:cytoplasm"/>
    <property type="evidence" value="ECO:0007669"/>
    <property type="project" value="TreeGrafter"/>
</dbReference>
<reference evidence="10" key="1">
    <citation type="submission" date="2021-01" db="UniProtKB">
        <authorList>
            <consortium name="EnsemblMetazoa"/>
        </authorList>
    </citation>
    <scope>IDENTIFICATION</scope>
</reference>
<evidence type="ECO:0000256" key="5">
    <source>
        <dbReference type="ARBA" id="ARBA00023110"/>
    </source>
</evidence>
<feature type="compositionally biased region" description="Polar residues" evidence="8">
    <location>
        <begin position="472"/>
        <end position="483"/>
    </location>
</feature>
<dbReference type="OrthoDB" id="407558at2759"/>
<dbReference type="AlphaFoldDB" id="A0A7M7MCV5"/>
<dbReference type="RefSeq" id="XP_022652749.1">
    <property type="nucleotide sequence ID" value="XM_022797014.1"/>
</dbReference>
<dbReference type="EC" id="5.2.1.8" evidence="2"/>
<dbReference type="Proteomes" id="UP000594260">
    <property type="component" value="Unplaced"/>
</dbReference>
<keyword evidence="3" id="KW-0677">Repeat</keyword>
<feature type="region of interest" description="Disordered" evidence="8">
    <location>
        <begin position="428"/>
        <end position="499"/>
    </location>
</feature>
<dbReference type="FunFam" id="1.25.40.10:FF:000029">
    <property type="entry name" value="peptidyl-prolyl cis-trans isomerase D"/>
    <property type="match status" value="1"/>
</dbReference>
<feature type="compositionally biased region" description="Low complexity" evidence="8">
    <location>
        <begin position="428"/>
        <end position="447"/>
    </location>
</feature>
<feature type="domain" description="PPIase cyclophilin-type" evidence="9">
    <location>
        <begin position="64"/>
        <end position="227"/>
    </location>
</feature>
<evidence type="ECO:0000256" key="7">
    <source>
        <dbReference type="PROSITE-ProRule" id="PRU00339"/>
    </source>
</evidence>
<dbReference type="OMA" id="TKGSCIH"/>
<dbReference type="SUPFAM" id="SSF50891">
    <property type="entry name" value="Cyclophilin-like"/>
    <property type="match status" value="1"/>
</dbReference>
<dbReference type="Pfam" id="PF07719">
    <property type="entry name" value="TPR_2"/>
    <property type="match status" value="1"/>
</dbReference>
<dbReference type="FunCoup" id="A0A7M7MCV5">
    <property type="interactions" value="1935"/>
</dbReference>
<dbReference type="GeneID" id="111246808"/>
<evidence type="ECO:0000256" key="2">
    <source>
        <dbReference type="ARBA" id="ARBA00013194"/>
    </source>
</evidence>
<proteinExistence type="predicted"/>
<protein>
    <recommendedName>
        <fullName evidence="2">peptidylprolyl isomerase</fullName>
        <ecNumber evidence="2">5.2.1.8</ecNumber>
    </recommendedName>
</protein>
<dbReference type="PROSITE" id="PS50072">
    <property type="entry name" value="CSA_PPIASE_2"/>
    <property type="match status" value="1"/>
</dbReference>
<evidence type="ECO:0000256" key="3">
    <source>
        <dbReference type="ARBA" id="ARBA00022737"/>
    </source>
</evidence>
<dbReference type="Pfam" id="PF00160">
    <property type="entry name" value="Pro_isomerase"/>
    <property type="match status" value="1"/>
</dbReference>
<dbReference type="EnsemblMetazoa" id="XM_022797014">
    <property type="protein sequence ID" value="XP_022652749"/>
    <property type="gene ID" value="LOC111246808"/>
</dbReference>
<dbReference type="Gene3D" id="1.25.40.10">
    <property type="entry name" value="Tetratricopeptide repeat domain"/>
    <property type="match status" value="1"/>
</dbReference>
<evidence type="ECO:0000256" key="8">
    <source>
        <dbReference type="SAM" id="MobiDB-lite"/>
    </source>
</evidence>
<evidence type="ECO:0000256" key="6">
    <source>
        <dbReference type="ARBA" id="ARBA00023235"/>
    </source>
</evidence>
<comment type="catalytic activity">
    <reaction evidence="1">
        <text>[protein]-peptidylproline (omega=180) = [protein]-peptidylproline (omega=0)</text>
        <dbReference type="Rhea" id="RHEA:16237"/>
        <dbReference type="Rhea" id="RHEA-COMP:10747"/>
        <dbReference type="Rhea" id="RHEA-COMP:10748"/>
        <dbReference type="ChEBI" id="CHEBI:83833"/>
        <dbReference type="ChEBI" id="CHEBI:83834"/>
        <dbReference type="EC" id="5.2.1.8"/>
    </reaction>
</comment>
<organism evidence="10 11">
    <name type="scientific">Varroa destructor</name>
    <name type="common">Honeybee mite</name>
    <dbReference type="NCBI Taxonomy" id="109461"/>
    <lineage>
        <taxon>Eukaryota</taxon>
        <taxon>Metazoa</taxon>
        <taxon>Ecdysozoa</taxon>
        <taxon>Arthropoda</taxon>
        <taxon>Chelicerata</taxon>
        <taxon>Arachnida</taxon>
        <taxon>Acari</taxon>
        <taxon>Parasitiformes</taxon>
        <taxon>Mesostigmata</taxon>
        <taxon>Gamasina</taxon>
        <taxon>Dermanyssoidea</taxon>
        <taxon>Varroidae</taxon>
        <taxon>Varroa</taxon>
    </lineage>
</organism>
<dbReference type="PROSITE" id="PS50005">
    <property type="entry name" value="TPR"/>
    <property type="match status" value="1"/>
</dbReference>
<dbReference type="InterPro" id="IPR011990">
    <property type="entry name" value="TPR-like_helical_dom_sf"/>
</dbReference>
<evidence type="ECO:0000313" key="11">
    <source>
        <dbReference type="Proteomes" id="UP000594260"/>
    </source>
</evidence>
<evidence type="ECO:0000256" key="4">
    <source>
        <dbReference type="ARBA" id="ARBA00022803"/>
    </source>
</evidence>
<dbReference type="GO" id="GO:0003755">
    <property type="term" value="F:peptidyl-prolyl cis-trans isomerase activity"/>
    <property type="evidence" value="ECO:0007669"/>
    <property type="project" value="UniProtKB-KW"/>
</dbReference>
<keyword evidence="5" id="KW-0697">Rotamase</keyword>
<dbReference type="PANTHER" id="PTHR11071:SF561">
    <property type="entry name" value="PEPTIDYL-PROLYL CIS-TRANS ISOMERASE D-RELATED"/>
    <property type="match status" value="1"/>
</dbReference>
<dbReference type="GO" id="GO:0016018">
    <property type="term" value="F:cyclosporin A binding"/>
    <property type="evidence" value="ECO:0007669"/>
    <property type="project" value="TreeGrafter"/>
</dbReference>
<dbReference type="KEGG" id="vde:111246808"/>
<name>A0A7M7MCV5_VARDE</name>
<dbReference type="InterPro" id="IPR029000">
    <property type="entry name" value="Cyclophilin-like_dom_sf"/>
</dbReference>
<evidence type="ECO:0000259" key="9">
    <source>
        <dbReference type="PROSITE" id="PS50072"/>
    </source>
</evidence>
<dbReference type="FunFam" id="2.40.100.10:FF:000025">
    <property type="entry name" value="Peptidyl-prolyl cis-trans isomerase CYP19-2"/>
    <property type="match status" value="1"/>
</dbReference>
<sequence>MLSDDIDCARRMTAKTMHGLVVNPFGWTPMEIRYCQREFNMNPMSELQNMESPGPVGADSPHVFLDIRIGDELVGRVVFELWEHLFPSTVANFVAIVKGSARGSSGKLLSYRGTRIHKVIPNFAIQGGDAVNNDGTGSDSIFGRFFPNEGPWIPHDEPGLLGMASNGPNTNGCQFYITTVPGCEHLNGQHTVFGKVIMGMGVIREVEVVSTHSDVPDEDIVIENCGIFQVGMLLGPEDPTGEDRYPPFPEDCPTSLLNQRSLQDVTAAATLIRNVGNNYYKKKQYVNAHSRYKKAQRYLNKYQELAGELTAYEDAEFTKAILPNVLNSAACKIKLKEYDQALEACNEVLDLAPSNAKGLYRRGQAYHGKGDYDRAIRDLTHANKLVPTDASILAELKACRGEKATYCAKEIQVYKKYFAGLNDTQKAQAENVQPQQDPQQQHQVEAQTQMQPQRQDVAHSNLPAQPFPSPPSANNTLQCQQQEPIDHHAGPSGYAPPVQRVAAMQVQANSDDSDDTMS</sequence>
<dbReference type="Gene3D" id="2.40.100.10">
    <property type="entry name" value="Cyclophilin-like"/>
    <property type="match status" value="1"/>
</dbReference>
<keyword evidence="4 7" id="KW-0802">TPR repeat</keyword>
<evidence type="ECO:0000256" key="1">
    <source>
        <dbReference type="ARBA" id="ARBA00000971"/>
    </source>
</evidence>
<dbReference type="PRINTS" id="PR00153">
    <property type="entry name" value="CSAPPISMRASE"/>
</dbReference>
<feature type="repeat" description="TPR" evidence="7">
    <location>
        <begin position="356"/>
        <end position="389"/>
    </location>
</feature>
<dbReference type="InterPro" id="IPR013105">
    <property type="entry name" value="TPR_2"/>
</dbReference>
<keyword evidence="6" id="KW-0413">Isomerase</keyword>
<accession>A0A7M7MCV5</accession>
<dbReference type="Pfam" id="PF13181">
    <property type="entry name" value="TPR_8"/>
    <property type="match status" value="1"/>
</dbReference>
<dbReference type="GO" id="GO:0006457">
    <property type="term" value="P:protein folding"/>
    <property type="evidence" value="ECO:0007669"/>
    <property type="project" value="TreeGrafter"/>
</dbReference>
<keyword evidence="11" id="KW-1185">Reference proteome</keyword>
<dbReference type="InParanoid" id="A0A7M7MCV5"/>